<dbReference type="Gene3D" id="3.40.50.1820">
    <property type="entry name" value="alpha/beta hydrolase"/>
    <property type="match status" value="1"/>
</dbReference>
<dbReference type="InterPro" id="IPR001031">
    <property type="entry name" value="Thioesterase"/>
</dbReference>
<accession>A0AAI9GA46</accession>
<protein>
    <submittedName>
        <fullName evidence="2">Alpha/beta hydrolase fold domain-containing protein</fullName>
    </submittedName>
</protein>
<dbReference type="GO" id="GO:0044550">
    <property type="term" value="P:secondary metabolite biosynthetic process"/>
    <property type="evidence" value="ECO:0007669"/>
    <property type="project" value="TreeGrafter"/>
</dbReference>
<dbReference type="PROSITE" id="PS50075">
    <property type="entry name" value="CARRIER"/>
    <property type="match status" value="1"/>
</dbReference>
<proteinExistence type="predicted"/>
<organism evidence="2 3">
    <name type="scientific">Vibrio navarrensis</name>
    <dbReference type="NCBI Taxonomy" id="29495"/>
    <lineage>
        <taxon>Bacteria</taxon>
        <taxon>Pseudomonadati</taxon>
        <taxon>Pseudomonadota</taxon>
        <taxon>Gammaproteobacteria</taxon>
        <taxon>Vibrionales</taxon>
        <taxon>Vibrionaceae</taxon>
        <taxon>Vibrio</taxon>
    </lineage>
</organism>
<keyword evidence="2" id="KW-0378">Hydrolase</keyword>
<sequence>MDLHLKNNSPFLNDIEDVLPVILASISGSYCKDEHRYRYAYPSAGAIYPIQLLLAVQSPLFQGKLEVGNYVFDSEHRQLFYANDALRACLSPYLQGGADQWPISFILVLELDRLRHCYGERSLRLGYLELGHYIETINAALREHHCFFSIKSLSPTENNGDIHLVFLQFNKINVKAVRDSWSEQVQQYFAKRQVLVRQRDIYQGDGSKGFNIGDISIVDRLSGVEDILGSAEEVVIFVAPPEPQYWIYSGAAAQVYTTMLTREGKGSCSLGVEIPGYEGYVVAVGREDASPKPYNQAIPRFASLQDTLRHQLPEYMIPAQFCVLESIPMSQNGKLDFGKLPSLESQQPEIIPPETECEKRICDIWCHVLALAEIGINTPVTSLCADSLTAVQLVNEMILHGFKDFTLSELYLKKTIRRIANSALSGARFKKTIGDKIDIDSADVIFVHPAYGGCECYAEIINAVQRNYTVALINNFNIDNEDKIETLAKLAEQYLFLYFSDISVPRHIVLVGWSMGGQIAIEIARLLEEAGWTKVKLVLLDTVIPTIQNKEATVEEWDEFIAYMEEYLLAEGHRDEYVRNIVKNMPLDYRLSKQTPVGTLITTEGTLFRATRLQLEPARMKYKKLWAKHEKEYSFLSQSDDNNLGSVVPYLNVINVPSSHLSIIGDNVEEIVTAIHHYLAMAKK</sequence>
<evidence type="ECO:0000313" key="3">
    <source>
        <dbReference type="Proteomes" id="UP001253463"/>
    </source>
</evidence>
<dbReference type="GO" id="GO:0031177">
    <property type="term" value="F:phosphopantetheine binding"/>
    <property type="evidence" value="ECO:0007669"/>
    <property type="project" value="TreeGrafter"/>
</dbReference>
<dbReference type="GO" id="GO:0016491">
    <property type="term" value="F:oxidoreductase activity"/>
    <property type="evidence" value="ECO:0007669"/>
    <property type="project" value="InterPro"/>
</dbReference>
<dbReference type="InterPro" id="IPR029058">
    <property type="entry name" value="AB_hydrolase_fold"/>
</dbReference>
<dbReference type="EMBL" id="ABNSCA010000007">
    <property type="protein sequence ID" value="ELN6933470.1"/>
    <property type="molecule type" value="Genomic_DNA"/>
</dbReference>
<name>A0AAI9GA46_9VIBR</name>
<dbReference type="Gene3D" id="3.30.300.30">
    <property type="match status" value="1"/>
</dbReference>
<dbReference type="InterPro" id="IPR036736">
    <property type="entry name" value="ACP-like_sf"/>
</dbReference>
<dbReference type="Gene3D" id="3.40.109.10">
    <property type="entry name" value="NADH Oxidase"/>
    <property type="match status" value="1"/>
</dbReference>
<dbReference type="PANTHER" id="PTHR45527">
    <property type="entry name" value="NONRIBOSOMAL PEPTIDE SYNTHETASE"/>
    <property type="match status" value="1"/>
</dbReference>
<dbReference type="AlphaFoldDB" id="A0AAI9GA46"/>
<dbReference type="Proteomes" id="UP001253463">
    <property type="component" value="Unassembled WGS sequence"/>
</dbReference>
<dbReference type="SUPFAM" id="SSF56801">
    <property type="entry name" value="Acetyl-CoA synthetase-like"/>
    <property type="match status" value="1"/>
</dbReference>
<dbReference type="SUPFAM" id="SSF47336">
    <property type="entry name" value="ACP-like"/>
    <property type="match status" value="1"/>
</dbReference>
<gene>
    <name evidence="2" type="ORF">RZY48_002900</name>
</gene>
<dbReference type="GO" id="GO:0016787">
    <property type="term" value="F:hydrolase activity"/>
    <property type="evidence" value="ECO:0007669"/>
    <property type="project" value="UniProtKB-KW"/>
</dbReference>
<comment type="caution">
    <text evidence="2">The sequence shown here is derived from an EMBL/GenBank/DDBJ whole genome shotgun (WGS) entry which is preliminary data.</text>
</comment>
<dbReference type="PANTHER" id="PTHR45527:SF1">
    <property type="entry name" value="FATTY ACID SYNTHASE"/>
    <property type="match status" value="1"/>
</dbReference>
<dbReference type="InterPro" id="IPR009081">
    <property type="entry name" value="PP-bd_ACP"/>
</dbReference>
<dbReference type="InterPro" id="IPR000415">
    <property type="entry name" value="Nitroreductase-like"/>
</dbReference>
<reference evidence="2" key="1">
    <citation type="submission" date="2023-10" db="EMBL/GenBank/DDBJ databases">
        <authorList>
            <consortium name="PulseNet: The National Subtyping Network for Foodborne Disease Surveillance"/>
        </authorList>
    </citation>
    <scope>NUCLEOTIDE SEQUENCE</scope>
    <source>
        <strain evidence="2">PNUSAV004886</strain>
    </source>
</reference>
<dbReference type="SUPFAM" id="SSF53474">
    <property type="entry name" value="alpha/beta-Hydrolases"/>
    <property type="match status" value="1"/>
</dbReference>
<dbReference type="Gene3D" id="1.10.1200.10">
    <property type="entry name" value="ACP-like"/>
    <property type="match status" value="1"/>
</dbReference>
<dbReference type="InterPro" id="IPR045851">
    <property type="entry name" value="AMP-bd_C_sf"/>
</dbReference>
<dbReference type="GO" id="GO:0005737">
    <property type="term" value="C:cytoplasm"/>
    <property type="evidence" value="ECO:0007669"/>
    <property type="project" value="TreeGrafter"/>
</dbReference>
<evidence type="ECO:0000313" key="2">
    <source>
        <dbReference type="EMBL" id="ELN6933470.1"/>
    </source>
</evidence>
<dbReference type="Pfam" id="PF00975">
    <property type="entry name" value="Thioesterase"/>
    <property type="match status" value="1"/>
</dbReference>
<dbReference type="GO" id="GO:0043041">
    <property type="term" value="P:amino acid activation for nonribosomal peptide biosynthetic process"/>
    <property type="evidence" value="ECO:0007669"/>
    <property type="project" value="TreeGrafter"/>
</dbReference>
<evidence type="ECO:0000259" key="1">
    <source>
        <dbReference type="PROSITE" id="PS50075"/>
    </source>
</evidence>
<feature type="domain" description="Carrier" evidence="1">
    <location>
        <begin position="352"/>
        <end position="427"/>
    </location>
</feature>